<dbReference type="SUPFAM" id="SSF51338">
    <property type="entry name" value="Composite domain of metallo-dependent hydrolases"/>
    <property type="match status" value="1"/>
</dbReference>
<dbReference type="OrthoDB" id="9815657at2"/>
<dbReference type="Gene3D" id="1.20.58.520">
    <property type="entry name" value="Amidohydrolase"/>
    <property type="match status" value="1"/>
</dbReference>
<evidence type="ECO:0000313" key="2">
    <source>
        <dbReference type="EMBL" id="SNR98558.1"/>
    </source>
</evidence>
<dbReference type="InterPro" id="IPR051781">
    <property type="entry name" value="Metallo-dep_Hydrolase"/>
</dbReference>
<reference evidence="2 3" key="1">
    <citation type="submission" date="2017-06" db="EMBL/GenBank/DDBJ databases">
        <authorList>
            <person name="Kim H.J."/>
            <person name="Triplett B.A."/>
        </authorList>
    </citation>
    <scope>NUCLEOTIDE SEQUENCE [LARGE SCALE GENOMIC DNA]</scope>
    <source>
        <strain evidence="2 3">DSM 25597</strain>
    </source>
</reference>
<dbReference type="Gene3D" id="2.30.40.10">
    <property type="entry name" value="Urease, subunit C, domain 1"/>
    <property type="match status" value="1"/>
</dbReference>
<dbReference type="EMBL" id="FZNY01000005">
    <property type="protein sequence ID" value="SNR98558.1"/>
    <property type="molecule type" value="Genomic_DNA"/>
</dbReference>
<evidence type="ECO:0000313" key="3">
    <source>
        <dbReference type="Proteomes" id="UP000198379"/>
    </source>
</evidence>
<dbReference type="Pfam" id="PF01979">
    <property type="entry name" value="Amidohydro_1"/>
    <property type="match status" value="1"/>
</dbReference>
<dbReference type="InterPro" id="IPR011059">
    <property type="entry name" value="Metal-dep_hydrolase_composite"/>
</dbReference>
<gene>
    <name evidence="2" type="ORF">SAMN06265376_105107</name>
</gene>
<dbReference type="Proteomes" id="UP000198379">
    <property type="component" value="Unassembled WGS sequence"/>
</dbReference>
<name>A0A239AUA8_9FLAO</name>
<dbReference type="InterPro" id="IPR032466">
    <property type="entry name" value="Metal_Hydrolase"/>
</dbReference>
<dbReference type="PANTHER" id="PTHR43135:SF3">
    <property type="entry name" value="ALPHA-D-RIBOSE 1-METHYLPHOSPHONATE 5-TRIPHOSPHATE DIPHOSPHATASE"/>
    <property type="match status" value="1"/>
</dbReference>
<dbReference type="GO" id="GO:0016810">
    <property type="term" value="F:hydrolase activity, acting on carbon-nitrogen (but not peptide) bonds"/>
    <property type="evidence" value="ECO:0007669"/>
    <property type="project" value="InterPro"/>
</dbReference>
<organism evidence="2 3">
    <name type="scientific">Dokdonia pacifica</name>
    <dbReference type="NCBI Taxonomy" id="1627892"/>
    <lineage>
        <taxon>Bacteria</taxon>
        <taxon>Pseudomonadati</taxon>
        <taxon>Bacteroidota</taxon>
        <taxon>Flavobacteriia</taxon>
        <taxon>Flavobacteriales</taxon>
        <taxon>Flavobacteriaceae</taxon>
        <taxon>Dokdonia</taxon>
    </lineage>
</organism>
<evidence type="ECO:0000259" key="1">
    <source>
        <dbReference type="Pfam" id="PF01979"/>
    </source>
</evidence>
<proteinExistence type="predicted"/>
<dbReference type="AlphaFoldDB" id="A0A239AUA8"/>
<dbReference type="Gene3D" id="3.30.110.90">
    <property type="entry name" value="Amidohydrolase"/>
    <property type="match status" value="1"/>
</dbReference>
<accession>A0A239AUA8</accession>
<protein>
    <submittedName>
        <fullName evidence="2">Imidazolonepropionase</fullName>
    </submittedName>
</protein>
<keyword evidence="3" id="KW-1185">Reference proteome</keyword>
<dbReference type="RefSeq" id="WP_089372364.1">
    <property type="nucleotide sequence ID" value="NZ_BMEP01000006.1"/>
</dbReference>
<feature type="domain" description="Amidohydrolase-related" evidence="1">
    <location>
        <begin position="80"/>
        <end position="453"/>
    </location>
</feature>
<dbReference type="Gene3D" id="3.40.50.10910">
    <property type="entry name" value="Amidohydrolase"/>
    <property type="match status" value="1"/>
</dbReference>
<sequence>MRALYKMTLITTLCMCIGCKKESPKEPFDLVISNANIIDIESGDITKQTLYINKGVIVETTPEMKSNYIALKHMNVKGNYVVPGFWDNHVHFRGGEQLISQNEKFLEQYIKYGITTVRDAGGDLTPQVQQWNQEIQNNHRMGPTIYTSGPKLDGPNARWEGSLPVDSQESITNALDSLQSLNTDYVKIYDSTLSRKQYLDIIKTAETRDMITSGHMPFTVELQEAIDAGLDNIEHLYYVLKGCSSQEAEITQQIIDGTLGFWGSMEQLIATYDETTAQQTFARLKASNTFVTPTLHIGDVLSYLDEVDHSQDAYLSHLEDAFIKTYEGRNKRAINASAKAKKDRKELQIFFIQLTKSLHDAGVQLLAGSDCGAFNSYTYPGPSLHKELEQLVEAGLTPLQALQTSGYNGSQFLQKEGYGIAIGNKADLVILEKNPLENIRNTQSIRHTIKNGVVYTISED</sequence>
<dbReference type="SUPFAM" id="SSF51556">
    <property type="entry name" value="Metallo-dependent hydrolases"/>
    <property type="match status" value="1"/>
</dbReference>
<dbReference type="InterPro" id="IPR006680">
    <property type="entry name" value="Amidohydro-rel"/>
</dbReference>
<dbReference type="PANTHER" id="PTHR43135">
    <property type="entry name" value="ALPHA-D-RIBOSE 1-METHYLPHOSPHONATE 5-TRIPHOSPHATE DIPHOSPHATASE"/>
    <property type="match status" value="1"/>
</dbReference>